<dbReference type="EMBL" id="PIET01000219">
    <property type="protein sequence ID" value="PLM65774.1"/>
    <property type="molecule type" value="Genomic_DNA"/>
</dbReference>
<evidence type="ECO:0008006" key="3">
    <source>
        <dbReference type="Google" id="ProtNLM"/>
    </source>
</evidence>
<protein>
    <recommendedName>
        <fullName evidence="3">Transposase</fullName>
    </recommendedName>
</protein>
<organism evidence="1 2">
    <name type="scientific">Klebsiella michiganensis</name>
    <dbReference type="NCBI Taxonomy" id="1134687"/>
    <lineage>
        <taxon>Bacteria</taxon>
        <taxon>Pseudomonadati</taxon>
        <taxon>Pseudomonadota</taxon>
        <taxon>Gammaproteobacteria</taxon>
        <taxon>Enterobacterales</taxon>
        <taxon>Enterobacteriaceae</taxon>
        <taxon>Klebsiella/Raoultella group</taxon>
        <taxon>Klebsiella</taxon>
    </lineage>
</organism>
<dbReference type="RefSeq" id="WP_113606125.1">
    <property type="nucleotide sequence ID" value="NZ_JATAVY010000045.1"/>
</dbReference>
<dbReference type="Proteomes" id="UP000234661">
    <property type="component" value="Unassembled WGS sequence"/>
</dbReference>
<proteinExistence type="predicted"/>
<accession>A0A2J4ZRT7</accession>
<comment type="caution">
    <text evidence="1">The sequence shown here is derived from an EMBL/GenBank/DDBJ whole genome shotgun (WGS) entry which is preliminary data.</text>
</comment>
<dbReference type="AlphaFoldDB" id="A0A2J4ZRT7"/>
<gene>
    <name evidence="1" type="ORF">CWM85_10265</name>
</gene>
<evidence type="ECO:0000313" key="1">
    <source>
        <dbReference type="EMBL" id="PLM65774.1"/>
    </source>
</evidence>
<evidence type="ECO:0000313" key="2">
    <source>
        <dbReference type="Proteomes" id="UP000234661"/>
    </source>
</evidence>
<name>A0A2J4ZRT7_9ENTR</name>
<sequence>MHNHDNLTQAIAAFNHWRLHRTNKHGPIPDELRRLAITLLDDYRVGQITQALRICSTQLKDWRKQFSSEPTSVPEFVPISIEVENRTSSQLTLKLILPNSTQILIDGQISSDLLRTLIQEAGGRP</sequence>
<reference evidence="1 2" key="1">
    <citation type="submission" date="2017-11" db="EMBL/GenBank/DDBJ databases">
        <authorList>
            <person name="Han C.G."/>
        </authorList>
    </citation>
    <scope>NUCLEOTIDE SEQUENCE [LARGE SCALE GENOMIC DNA]</scope>
    <source>
        <strain evidence="1 2">A2</strain>
    </source>
</reference>
<reference evidence="1 2" key="2">
    <citation type="submission" date="2018-01" db="EMBL/GenBank/DDBJ databases">
        <title>Genomic study of Klebsiella pneumoniae.</title>
        <authorList>
            <person name="Yang Y."/>
            <person name="Bicalho R."/>
        </authorList>
    </citation>
    <scope>NUCLEOTIDE SEQUENCE [LARGE SCALE GENOMIC DNA]</scope>
    <source>
        <strain evidence="1 2">A2</strain>
    </source>
</reference>